<gene>
    <name evidence="7" type="ORF">Agabi119p4_4769</name>
</gene>
<accession>A0A8H7F3W4</accession>
<evidence type="ECO:0000256" key="5">
    <source>
        <dbReference type="ARBA" id="ARBA00023242"/>
    </source>
</evidence>
<dbReference type="InterPro" id="IPR036388">
    <property type="entry name" value="WH-like_DNA-bd_sf"/>
</dbReference>
<dbReference type="Gene3D" id="1.10.10.10">
    <property type="entry name" value="Winged helix-like DNA-binding domain superfamily/Winged helix DNA-binding domain"/>
    <property type="match status" value="1"/>
</dbReference>
<evidence type="ECO:0000313" key="7">
    <source>
        <dbReference type="EMBL" id="KAF7776376.1"/>
    </source>
</evidence>
<evidence type="ECO:0000256" key="4">
    <source>
        <dbReference type="ARBA" id="ARBA00023163"/>
    </source>
</evidence>
<comment type="subcellular location">
    <subcellularLocation>
        <location evidence="1">Nucleus</location>
    </subcellularLocation>
</comment>
<dbReference type="GO" id="GO:0005737">
    <property type="term" value="C:cytoplasm"/>
    <property type="evidence" value="ECO:0007669"/>
    <property type="project" value="UniProtKB-ARBA"/>
</dbReference>
<dbReference type="AlphaFoldDB" id="A0A8H7F3W4"/>
<evidence type="ECO:0000256" key="3">
    <source>
        <dbReference type="ARBA" id="ARBA00022478"/>
    </source>
</evidence>
<keyword evidence="5" id="KW-0539">Nucleus</keyword>
<dbReference type="Proteomes" id="UP000629468">
    <property type="component" value="Unassembled WGS sequence"/>
</dbReference>
<dbReference type="InterPro" id="IPR016049">
    <property type="entry name" value="RNA_pol_Rpc34-like"/>
</dbReference>
<evidence type="ECO:0000256" key="6">
    <source>
        <dbReference type="SAM" id="MobiDB-lite"/>
    </source>
</evidence>
<proteinExistence type="inferred from homology"/>
<keyword evidence="3" id="KW-0240">DNA-directed RNA polymerase</keyword>
<dbReference type="GO" id="GO:0006383">
    <property type="term" value="P:transcription by RNA polymerase III"/>
    <property type="evidence" value="ECO:0007669"/>
    <property type="project" value="InterPro"/>
</dbReference>
<evidence type="ECO:0008006" key="9">
    <source>
        <dbReference type="Google" id="ProtNLM"/>
    </source>
</evidence>
<dbReference type="SUPFAM" id="SSF46785">
    <property type="entry name" value="Winged helix' DNA-binding domain"/>
    <property type="match status" value="1"/>
</dbReference>
<feature type="compositionally biased region" description="Acidic residues" evidence="6">
    <location>
        <begin position="258"/>
        <end position="267"/>
    </location>
</feature>
<feature type="region of interest" description="Disordered" evidence="6">
    <location>
        <begin position="255"/>
        <end position="401"/>
    </location>
</feature>
<dbReference type="Pfam" id="PF05158">
    <property type="entry name" value="RNA_pol_Rpc34"/>
    <property type="match status" value="2"/>
</dbReference>
<dbReference type="FunFam" id="1.10.10.10:FF:000116">
    <property type="entry name" value="DNA-directed RNA polymerase III subunit RPC6"/>
    <property type="match status" value="1"/>
</dbReference>
<comment type="caution">
    <text evidence="7">The sequence shown here is derived from an EMBL/GenBank/DDBJ whole genome shotgun (WGS) entry which is preliminary data.</text>
</comment>
<evidence type="ECO:0000256" key="2">
    <source>
        <dbReference type="ARBA" id="ARBA00011038"/>
    </source>
</evidence>
<dbReference type="GO" id="GO:0005666">
    <property type="term" value="C:RNA polymerase III complex"/>
    <property type="evidence" value="ECO:0007669"/>
    <property type="project" value="InterPro"/>
</dbReference>
<keyword evidence="4" id="KW-0804">Transcription</keyword>
<dbReference type="GO" id="GO:0005654">
    <property type="term" value="C:nucleoplasm"/>
    <property type="evidence" value="ECO:0007669"/>
    <property type="project" value="UniProtKB-ARBA"/>
</dbReference>
<protein>
    <recommendedName>
        <fullName evidence="9">DNA-directed RNA polymerase III subunit RPC6</fullName>
    </recommendedName>
</protein>
<comment type="similarity">
    <text evidence="2">Belongs to the eukaryotic RPC34/RPC39 RNA polymerase subunit family.</text>
</comment>
<evidence type="ECO:0000313" key="8">
    <source>
        <dbReference type="Proteomes" id="UP000629468"/>
    </source>
</evidence>
<dbReference type="PANTHER" id="PTHR12780">
    <property type="entry name" value="RNA POLYMERASE III DNA DIRECTED , 39KD SUBUNIT-RELATED"/>
    <property type="match status" value="1"/>
</dbReference>
<dbReference type="InterPro" id="IPR007832">
    <property type="entry name" value="RNA_pol_Rpc34"/>
</dbReference>
<sequence length="464" mass="52582">MSKRPPNELESRLHKAILSTPNKEMTAKDTETIISEPNARERALNFLLGVGLIKTLVDSNRRVSFRAVTKSELVATKDLNGEENLVFSHIKAAGSEGIWTKHLKTKTNLHQTIIDRSLKTLTQKRLVKRVPSVQHPTRKIYMLEGLEPSISLTGGPWYTDNELDTEFIQHLTEVCYKFVRDTTFPKRKEGGGEGVLYAISNPPRYPTAQDIRSSLKKAKLTETELSVEHVEMLLNVLILDGKIEKLPAFGTSMWDSIANDEPESDSDREERQRKKRKSKSVEGKSHSKKRKKRNESESEESSSSEDESRIKRRRKRRKDDDETESEPESATLKRKKKKKKVEIESDSSDAMTDGEPKKKKRKKLGVLSPSDASSSEEDEVPRRKRKYLGRSPSPFLSRFGDETDGSVYRAIKEEHLSLGWSEAPCTLCPSFDFCKGGGPVNPKDCVYYGEWLAAASLNAIEDQE</sequence>
<dbReference type="InterPro" id="IPR036390">
    <property type="entry name" value="WH_DNA-bd_sf"/>
</dbReference>
<organism evidence="7 8">
    <name type="scientific">Agaricus bisporus var. burnettii</name>
    <dbReference type="NCBI Taxonomy" id="192524"/>
    <lineage>
        <taxon>Eukaryota</taxon>
        <taxon>Fungi</taxon>
        <taxon>Dikarya</taxon>
        <taxon>Basidiomycota</taxon>
        <taxon>Agaricomycotina</taxon>
        <taxon>Agaricomycetes</taxon>
        <taxon>Agaricomycetidae</taxon>
        <taxon>Agaricales</taxon>
        <taxon>Agaricineae</taxon>
        <taxon>Agaricaceae</taxon>
        <taxon>Agaricus</taxon>
    </lineage>
</organism>
<dbReference type="EMBL" id="JABXXO010000006">
    <property type="protein sequence ID" value="KAF7776376.1"/>
    <property type="molecule type" value="Genomic_DNA"/>
</dbReference>
<name>A0A8H7F3W4_AGABI</name>
<evidence type="ECO:0000256" key="1">
    <source>
        <dbReference type="ARBA" id="ARBA00004123"/>
    </source>
</evidence>
<reference evidence="7 8" key="1">
    <citation type="journal article" name="Sci. Rep.">
        <title>Telomere-to-telomere assembled and centromere annotated genomes of the two main subspecies of the button mushroom Agaricus bisporus reveal especially polymorphic chromosome ends.</title>
        <authorList>
            <person name="Sonnenberg A.S.M."/>
            <person name="Sedaghat-Telgerd N."/>
            <person name="Lavrijssen B."/>
            <person name="Ohm R.A."/>
            <person name="Hendrickx P.M."/>
            <person name="Scholtmeijer K."/>
            <person name="Baars J.J.P."/>
            <person name="van Peer A."/>
        </authorList>
    </citation>
    <scope>NUCLEOTIDE SEQUENCE [LARGE SCALE GENOMIC DNA]</scope>
    <source>
        <strain evidence="7 8">H119_p4</strain>
    </source>
</reference>